<accession>A0A2N0VIN5</accession>
<evidence type="ECO:0000313" key="2">
    <source>
        <dbReference type="EMBL" id="PKD44052.1"/>
    </source>
</evidence>
<evidence type="ECO:0000313" key="3">
    <source>
        <dbReference type="Proteomes" id="UP000233398"/>
    </source>
</evidence>
<dbReference type="Proteomes" id="UP000233398">
    <property type="component" value="Unassembled WGS sequence"/>
</dbReference>
<feature type="domain" description="DinB-like" evidence="1">
    <location>
        <begin position="12"/>
        <end position="168"/>
    </location>
</feature>
<dbReference type="Gene3D" id="1.20.120.450">
    <property type="entry name" value="dinb family like domain"/>
    <property type="match status" value="1"/>
</dbReference>
<reference evidence="2 3" key="1">
    <citation type="submission" date="2017-11" db="EMBL/GenBank/DDBJ databases">
        <title>Rhodohalobacter 15182 sp. nov., isolated from a salt lake.</title>
        <authorList>
            <person name="Han S."/>
        </authorList>
    </citation>
    <scope>NUCLEOTIDE SEQUENCE [LARGE SCALE GENOMIC DNA]</scope>
    <source>
        <strain evidence="2 3">15182</strain>
    </source>
</reference>
<dbReference type="SUPFAM" id="SSF109854">
    <property type="entry name" value="DinB/YfiT-like putative metalloenzymes"/>
    <property type="match status" value="1"/>
</dbReference>
<organism evidence="2 3">
    <name type="scientific">Rhodohalobacter barkolensis</name>
    <dbReference type="NCBI Taxonomy" id="2053187"/>
    <lineage>
        <taxon>Bacteria</taxon>
        <taxon>Pseudomonadati</taxon>
        <taxon>Balneolota</taxon>
        <taxon>Balneolia</taxon>
        <taxon>Balneolales</taxon>
        <taxon>Balneolaceae</taxon>
        <taxon>Rhodohalobacter</taxon>
    </lineage>
</organism>
<dbReference type="InterPro" id="IPR024775">
    <property type="entry name" value="DinB-like"/>
</dbReference>
<dbReference type="Pfam" id="PF12867">
    <property type="entry name" value="DinB_2"/>
    <property type="match status" value="1"/>
</dbReference>
<dbReference type="InterPro" id="IPR034660">
    <property type="entry name" value="DinB/YfiT-like"/>
</dbReference>
<sequence length="183" mass="21616">MKRKTEKAFERLEKQRLNLFSLYRSLSVEQLRFNPDEESWNLLQVMRHLVIAEKQSLINIQRKINNPENTPKAGTGSRFRSFILKIALLLPIKFKAPKIAEVKEEYPDLKQMILEWDDIRNEYQEMILNSDGKMLSKALYKHPRAGMLNIKQAIEFMEDHVAHHQKQIDRIMAHSSFPSNEVN</sequence>
<dbReference type="EMBL" id="PISP01000001">
    <property type="protein sequence ID" value="PKD44052.1"/>
    <property type="molecule type" value="Genomic_DNA"/>
</dbReference>
<dbReference type="AlphaFoldDB" id="A0A2N0VIN5"/>
<dbReference type="OrthoDB" id="979115at2"/>
<gene>
    <name evidence="2" type="ORF">CWD77_00815</name>
</gene>
<name>A0A2N0VIN5_9BACT</name>
<keyword evidence="3" id="KW-1185">Reference proteome</keyword>
<proteinExistence type="predicted"/>
<comment type="caution">
    <text evidence="2">The sequence shown here is derived from an EMBL/GenBank/DDBJ whole genome shotgun (WGS) entry which is preliminary data.</text>
</comment>
<dbReference type="RefSeq" id="WP_101071297.1">
    <property type="nucleotide sequence ID" value="NZ_PISP01000001.1"/>
</dbReference>
<evidence type="ECO:0000259" key="1">
    <source>
        <dbReference type="Pfam" id="PF12867"/>
    </source>
</evidence>
<protein>
    <recommendedName>
        <fullName evidence="1">DinB-like domain-containing protein</fullName>
    </recommendedName>
</protein>